<feature type="transmembrane region" description="Helical" evidence="1">
    <location>
        <begin position="188"/>
        <end position="214"/>
    </location>
</feature>
<protein>
    <recommendedName>
        <fullName evidence="3">Stage II sporulation protein M</fullName>
    </recommendedName>
</protein>
<reference evidence="2" key="1">
    <citation type="submission" date="2018-05" db="EMBL/GenBank/DDBJ databases">
        <authorList>
            <person name="Lanie J.A."/>
            <person name="Ng W.-L."/>
            <person name="Kazmierczak K.M."/>
            <person name="Andrzejewski T.M."/>
            <person name="Davidsen T.M."/>
            <person name="Wayne K.J."/>
            <person name="Tettelin H."/>
            <person name="Glass J.I."/>
            <person name="Rusch D."/>
            <person name="Podicherti R."/>
            <person name="Tsui H.-C.T."/>
            <person name="Winkler M.E."/>
        </authorList>
    </citation>
    <scope>NUCLEOTIDE SEQUENCE</scope>
</reference>
<feature type="transmembrane region" description="Helical" evidence="1">
    <location>
        <begin position="226"/>
        <end position="244"/>
    </location>
</feature>
<sequence>MLLKIQASDEPGSILGAIFNHFPAATDGKWNILIGFEAFLAVLISSIIAMSFAIPQAGLASIALACAAIVPRVNQIQRVNRDRIWDLGMSGWEANRKSIISVTILFIGMVLAYAVVGLVLPQATLQEQYTFIMDRGTAYNSTDLSPERFAHGMTFLRINTYVLIVFFIFAFIYRGLGTSMALGWNAGVWAITLVTAVKVNMAAAASPILLALIATVALSPHVLLEGLAYLSGSLAAIFFSRGVTLYKPTDSRFFKVLNAVVVLAVVSFGMVILAAVVEHFWAPFMLGFL</sequence>
<name>A0A381SQL0_9ZZZZ</name>
<feature type="transmembrane region" description="Helical" evidence="1">
    <location>
        <begin position="99"/>
        <end position="120"/>
    </location>
</feature>
<evidence type="ECO:0000256" key="1">
    <source>
        <dbReference type="SAM" id="Phobius"/>
    </source>
</evidence>
<dbReference type="EMBL" id="UINC01003252">
    <property type="protein sequence ID" value="SVA04677.1"/>
    <property type="molecule type" value="Genomic_DNA"/>
</dbReference>
<dbReference type="AlphaFoldDB" id="A0A381SQL0"/>
<feature type="transmembrane region" description="Helical" evidence="1">
    <location>
        <begin position="158"/>
        <end position="176"/>
    </location>
</feature>
<evidence type="ECO:0000313" key="2">
    <source>
        <dbReference type="EMBL" id="SVA04677.1"/>
    </source>
</evidence>
<gene>
    <name evidence="2" type="ORF">METZ01_LOCUS57531</name>
</gene>
<feature type="transmembrane region" description="Helical" evidence="1">
    <location>
        <begin position="256"/>
        <end position="281"/>
    </location>
</feature>
<feature type="transmembrane region" description="Helical" evidence="1">
    <location>
        <begin position="38"/>
        <end position="71"/>
    </location>
</feature>
<accession>A0A381SQL0</accession>
<evidence type="ECO:0008006" key="3">
    <source>
        <dbReference type="Google" id="ProtNLM"/>
    </source>
</evidence>
<keyword evidence="1" id="KW-0812">Transmembrane</keyword>
<keyword evidence="1" id="KW-0472">Membrane</keyword>
<organism evidence="2">
    <name type="scientific">marine metagenome</name>
    <dbReference type="NCBI Taxonomy" id="408172"/>
    <lineage>
        <taxon>unclassified sequences</taxon>
        <taxon>metagenomes</taxon>
        <taxon>ecological metagenomes</taxon>
    </lineage>
</organism>
<keyword evidence="1" id="KW-1133">Transmembrane helix</keyword>
<proteinExistence type="predicted"/>